<gene>
    <name evidence="1" type="ORF">BDN72DRAFT_415027</name>
</gene>
<dbReference type="Proteomes" id="UP000308600">
    <property type="component" value="Unassembled WGS sequence"/>
</dbReference>
<protein>
    <submittedName>
        <fullName evidence="1">Caleosin-domain-containing protein</fullName>
    </submittedName>
</protein>
<evidence type="ECO:0000313" key="1">
    <source>
        <dbReference type="EMBL" id="TFK71704.1"/>
    </source>
</evidence>
<reference evidence="1 2" key="1">
    <citation type="journal article" date="2019" name="Nat. Ecol. Evol.">
        <title>Megaphylogeny resolves global patterns of mushroom evolution.</title>
        <authorList>
            <person name="Varga T."/>
            <person name="Krizsan K."/>
            <person name="Foldi C."/>
            <person name="Dima B."/>
            <person name="Sanchez-Garcia M."/>
            <person name="Sanchez-Ramirez S."/>
            <person name="Szollosi G.J."/>
            <person name="Szarkandi J.G."/>
            <person name="Papp V."/>
            <person name="Albert L."/>
            <person name="Andreopoulos W."/>
            <person name="Angelini C."/>
            <person name="Antonin V."/>
            <person name="Barry K.W."/>
            <person name="Bougher N.L."/>
            <person name="Buchanan P."/>
            <person name="Buyck B."/>
            <person name="Bense V."/>
            <person name="Catcheside P."/>
            <person name="Chovatia M."/>
            <person name="Cooper J."/>
            <person name="Damon W."/>
            <person name="Desjardin D."/>
            <person name="Finy P."/>
            <person name="Geml J."/>
            <person name="Haridas S."/>
            <person name="Hughes K."/>
            <person name="Justo A."/>
            <person name="Karasinski D."/>
            <person name="Kautmanova I."/>
            <person name="Kiss B."/>
            <person name="Kocsube S."/>
            <person name="Kotiranta H."/>
            <person name="LaButti K.M."/>
            <person name="Lechner B.E."/>
            <person name="Liimatainen K."/>
            <person name="Lipzen A."/>
            <person name="Lukacs Z."/>
            <person name="Mihaltcheva S."/>
            <person name="Morgado L.N."/>
            <person name="Niskanen T."/>
            <person name="Noordeloos M.E."/>
            <person name="Ohm R.A."/>
            <person name="Ortiz-Santana B."/>
            <person name="Ovrebo C."/>
            <person name="Racz N."/>
            <person name="Riley R."/>
            <person name="Savchenko A."/>
            <person name="Shiryaev A."/>
            <person name="Soop K."/>
            <person name="Spirin V."/>
            <person name="Szebenyi C."/>
            <person name="Tomsovsky M."/>
            <person name="Tulloss R.E."/>
            <person name="Uehling J."/>
            <person name="Grigoriev I.V."/>
            <person name="Vagvolgyi C."/>
            <person name="Papp T."/>
            <person name="Martin F.M."/>
            <person name="Miettinen O."/>
            <person name="Hibbett D.S."/>
            <person name="Nagy L.G."/>
        </authorList>
    </citation>
    <scope>NUCLEOTIDE SEQUENCE [LARGE SCALE GENOMIC DNA]</scope>
    <source>
        <strain evidence="1 2">NL-1719</strain>
    </source>
</reference>
<dbReference type="EMBL" id="ML208294">
    <property type="protein sequence ID" value="TFK71704.1"/>
    <property type="molecule type" value="Genomic_DNA"/>
</dbReference>
<sequence>MSVPFDGPGTAPDGSSKPGKATTALQSHVGFFDHDGDGIIWPSDTFWGFRELKFNAFISMLAMFIIHTGFSYATWGSWIPDPFFRLKINHMHRGKHGSDSEVYTSTGEFSKDRFEYIFKMYSAPPHESMSFNEGVRMLQGNRNVNDPFGWFAAVFEWLATYLLIWPEDSRMKKQDVRGVYDGTLFYKISGRKMD</sequence>
<organism evidence="1 2">
    <name type="scientific">Pluteus cervinus</name>
    <dbReference type="NCBI Taxonomy" id="181527"/>
    <lineage>
        <taxon>Eukaryota</taxon>
        <taxon>Fungi</taxon>
        <taxon>Dikarya</taxon>
        <taxon>Basidiomycota</taxon>
        <taxon>Agaricomycotina</taxon>
        <taxon>Agaricomycetes</taxon>
        <taxon>Agaricomycetidae</taxon>
        <taxon>Agaricales</taxon>
        <taxon>Pluteineae</taxon>
        <taxon>Pluteaceae</taxon>
        <taxon>Pluteus</taxon>
    </lineage>
</organism>
<evidence type="ECO:0000313" key="2">
    <source>
        <dbReference type="Proteomes" id="UP000308600"/>
    </source>
</evidence>
<proteinExistence type="predicted"/>
<name>A0ACD3B287_9AGAR</name>
<accession>A0ACD3B287</accession>
<keyword evidence="2" id="KW-1185">Reference proteome</keyword>